<keyword evidence="7" id="KW-1185">Reference proteome</keyword>
<feature type="compositionally biased region" description="Polar residues" evidence="5">
    <location>
        <begin position="228"/>
        <end position="243"/>
    </location>
</feature>
<dbReference type="PANTHER" id="PTHR43434:SF1">
    <property type="entry name" value="PHOSPHOGLYCOLATE PHOSPHATASE"/>
    <property type="match status" value="1"/>
</dbReference>
<evidence type="ECO:0000256" key="4">
    <source>
        <dbReference type="ARBA" id="ARBA00013078"/>
    </source>
</evidence>
<evidence type="ECO:0000256" key="5">
    <source>
        <dbReference type="SAM" id="MobiDB-lite"/>
    </source>
</evidence>
<name>A0A2N3L282_9PROT</name>
<evidence type="ECO:0000313" key="7">
    <source>
        <dbReference type="Proteomes" id="UP000233332"/>
    </source>
</evidence>
<evidence type="ECO:0000256" key="1">
    <source>
        <dbReference type="ARBA" id="ARBA00000830"/>
    </source>
</evidence>
<dbReference type="InterPro" id="IPR006439">
    <property type="entry name" value="HAD-SF_hydro_IA"/>
</dbReference>
<dbReference type="GO" id="GO:0006281">
    <property type="term" value="P:DNA repair"/>
    <property type="evidence" value="ECO:0007669"/>
    <property type="project" value="TreeGrafter"/>
</dbReference>
<dbReference type="InterPro" id="IPR036412">
    <property type="entry name" value="HAD-like_sf"/>
</dbReference>
<dbReference type="Proteomes" id="UP000233332">
    <property type="component" value="Unassembled WGS sequence"/>
</dbReference>
<dbReference type="Pfam" id="PF00702">
    <property type="entry name" value="Hydrolase"/>
    <property type="match status" value="1"/>
</dbReference>
<dbReference type="EC" id="3.1.3.18" evidence="4"/>
<dbReference type="EMBL" id="NXGX01000008">
    <property type="protein sequence ID" value="PKR56921.1"/>
    <property type="molecule type" value="Genomic_DNA"/>
</dbReference>
<dbReference type="Gene3D" id="1.10.150.240">
    <property type="entry name" value="Putative phosphatase, domain 2"/>
    <property type="match status" value="1"/>
</dbReference>
<dbReference type="GO" id="GO:0005829">
    <property type="term" value="C:cytosol"/>
    <property type="evidence" value="ECO:0007669"/>
    <property type="project" value="TreeGrafter"/>
</dbReference>
<dbReference type="SUPFAM" id="SSF56784">
    <property type="entry name" value="HAD-like"/>
    <property type="match status" value="1"/>
</dbReference>
<comment type="pathway">
    <text evidence="2">Organic acid metabolism; glycolate biosynthesis; glycolate from 2-phosphoglycolate: step 1/1.</text>
</comment>
<comment type="similarity">
    <text evidence="3">Belongs to the HAD-like hydrolase superfamily. CbbY/CbbZ/Gph/YieH family.</text>
</comment>
<dbReference type="RefSeq" id="WP_101304432.1">
    <property type="nucleotide sequence ID" value="NZ_NXGX01000008.1"/>
</dbReference>
<accession>A0A2N3L282</accession>
<evidence type="ECO:0000256" key="2">
    <source>
        <dbReference type="ARBA" id="ARBA00004818"/>
    </source>
</evidence>
<protein>
    <recommendedName>
        <fullName evidence="4">phosphoglycolate phosphatase</fullName>
        <ecNumber evidence="4">3.1.3.18</ecNumber>
    </recommendedName>
</protein>
<dbReference type="GO" id="GO:0008967">
    <property type="term" value="F:phosphoglycolate phosphatase activity"/>
    <property type="evidence" value="ECO:0007669"/>
    <property type="project" value="UniProtKB-EC"/>
</dbReference>
<feature type="region of interest" description="Disordered" evidence="5">
    <location>
        <begin position="228"/>
        <end position="251"/>
    </location>
</feature>
<comment type="catalytic activity">
    <reaction evidence="1">
        <text>2-phosphoglycolate + H2O = glycolate + phosphate</text>
        <dbReference type="Rhea" id="RHEA:14369"/>
        <dbReference type="ChEBI" id="CHEBI:15377"/>
        <dbReference type="ChEBI" id="CHEBI:29805"/>
        <dbReference type="ChEBI" id="CHEBI:43474"/>
        <dbReference type="ChEBI" id="CHEBI:58033"/>
        <dbReference type="EC" id="3.1.3.18"/>
    </reaction>
</comment>
<dbReference type="SFLD" id="SFLDS00003">
    <property type="entry name" value="Haloacid_Dehalogenase"/>
    <property type="match status" value="1"/>
</dbReference>
<dbReference type="InterPro" id="IPR050155">
    <property type="entry name" value="HAD-like_hydrolase_sf"/>
</dbReference>
<gene>
    <name evidence="6" type="ORF">COO92_18235</name>
</gene>
<dbReference type="InterPro" id="IPR023214">
    <property type="entry name" value="HAD_sf"/>
</dbReference>
<dbReference type="InterPro" id="IPR023198">
    <property type="entry name" value="PGP-like_dom2"/>
</dbReference>
<sequence>MAKFIMFDLDGTLIDGVDDLLFAMNELLGVHDLAPLTRHDLEAMLGDGTWMLTKRAFAAQGKTPDDATLDKLNADFNARYRATDYAHTLLYENAENVLRALKADGWTIALASNKPEAPCKAILQKLGIADLFTVIAGGDSFEVKKPDGRFLRYVLDRLGKLPKSSATTIMVGDHANDMDAASSVGAYSISVSFEKKNGVKHLVADKHATRFLELTNICQEIDQKNRSIQTDPNLNDTVGNKSSIEPKMTLS</sequence>
<proteinExistence type="inferred from homology"/>
<dbReference type="NCBIfam" id="TIGR01549">
    <property type="entry name" value="HAD-SF-IA-v1"/>
    <property type="match status" value="1"/>
</dbReference>
<comment type="caution">
    <text evidence="6">The sequence shown here is derived from an EMBL/GenBank/DDBJ whole genome shotgun (WGS) entry which is preliminary data.</text>
</comment>
<organism evidence="6 7">
    <name type="scientific">Thalassospira lohafexi</name>
    <dbReference type="NCBI Taxonomy" id="744227"/>
    <lineage>
        <taxon>Bacteria</taxon>
        <taxon>Pseudomonadati</taxon>
        <taxon>Pseudomonadota</taxon>
        <taxon>Alphaproteobacteria</taxon>
        <taxon>Rhodospirillales</taxon>
        <taxon>Thalassospiraceae</taxon>
        <taxon>Thalassospira</taxon>
    </lineage>
</organism>
<dbReference type="Gene3D" id="3.40.50.1000">
    <property type="entry name" value="HAD superfamily/HAD-like"/>
    <property type="match status" value="1"/>
</dbReference>
<reference evidence="6 7" key="1">
    <citation type="submission" date="2017-09" db="EMBL/GenBank/DDBJ databases">
        <title>Biodiversity and function of Thalassospira species in the particle-attached aromatic-hydrocarbon-degrading consortia from the surface seawater of the China South Sea.</title>
        <authorList>
            <person name="Dong C."/>
            <person name="Lai Q."/>
            <person name="Shao Z."/>
        </authorList>
    </citation>
    <scope>NUCLEOTIDE SEQUENCE [LARGE SCALE GENOMIC DNA]</scope>
    <source>
        <strain evidence="6 7">139Z-12</strain>
    </source>
</reference>
<dbReference type="AlphaFoldDB" id="A0A2N3L282"/>
<dbReference type="PANTHER" id="PTHR43434">
    <property type="entry name" value="PHOSPHOGLYCOLATE PHOSPHATASE"/>
    <property type="match status" value="1"/>
</dbReference>
<evidence type="ECO:0000313" key="6">
    <source>
        <dbReference type="EMBL" id="PKR56921.1"/>
    </source>
</evidence>
<evidence type="ECO:0000256" key="3">
    <source>
        <dbReference type="ARBA" id="ARBA00006171"/>
    </source>
</evidence>
<dbReference type="SFLD" id="SFLDG01129">
    <property type="entry name" value="C1.5:_HAD__Beta-PGM__Phosphata"/>
    <property type="match status" value="1"/>
</dbReference>